<accession>A0A6B2LBY1</accession>
<keyword evidence="1" id="KW-0472">Membrane</keyword>
<keyword evidence="1" id="KW-0812">Transmembrane</keyword>
<name>A0A6B2LBY1_9EUKA</name>
<dbReference type="EMBL" id="GIBP01005567">
    <property type="protein sequence ID" value="NDV34536.1"/>
    <property type="molecule type" value="Transcribed_RNA"/>
</dbReference>
<organism evidence="2">
    <name type="scientific">Arcella intermedia</name>
    <dbReference type="NCBI Taxonomy" id="1963864"/>
    <lineage>
        <taxon>Eukaryota</taxon>
        <taxon>Amoebozoa</taxon>
        <taxon>Tubulinea</taxon>
        <taxon>Elardia</taxon>
        <taxon>Arcellinida</taxon>
        <taxon>Sphaerothecina</taxon>
        <taxon>Arcellidae</taxon>
        <taxon>Arcella</taxon>
    </lineage>
</organism>
<evidence type="ECO:0000313" key="2">
    <source>
        <dbReference type="EMBL" id="NDV34536.1"/>
    </source>
</evidence>
<sequence length="158" mass="16863">MSSATRRPLTPTLKPSALAPTKQLSSRMEPSWSYLLMTSLTRFGHKVCSPKWILWGVWMAMGCCMLVPLHLMMLGVTCLPIDYQMLNSIGMGLPIRPSSGACLISMGSISFSCSPGALWGRSAPRISAPRPGRTALQMGVCASPPTLGLTARPSATAP</sequence>
<proteinExistence type="predicted"/>
<evidence type="ECO:0000256" key="1">
    <source>
        <dbReference type="SAM" id="Phobius"/>
    </source>
</evidence>
<protein>
    <submittedName>
        <fullName evidence="2">Uncharacterized protein</fullName>
    </submittedName>
</protein>
<feature type="transmembrane region" description="Helical" evidence="1">
    <location>
        <begin position="52"/>
        <end position="77"/>
    </location>
</feature>
<reference evidence="2" key="1">
    <citation type="journal article" date="2020" name="J. Eukaryot. Microbiol.">
        <title>De novo Sequencing, Assembly and Annotation of the Transcriptome for the Free-Living Testate Amoeba Arcella intermedia.</title>
        <authorList>
            <person name="Ribeiro G.M."/>
            <person name="Porfirio-Sousa A.L."/>
            <person name="Maurer-Alcala X.X."/>
            <person name="Katz L.A."/>
            <person name="Lahr D.J.G."/>
        </authorList>
    </citation>
    <scope>NUCLEOTIDE SEQUENCE</scope>
</reference>
<keyword evidence="1" id="KW-1133">Transmembrane helix</keyword>
<dbReference type="AlphaFoldDB" id="A0A6B2LBY1"/>